<keyword evidence="1" id="KW-1133">Transmembrane helix</keyword>
<evidence type="ECO:0000313" key="2">
    <source>
        <dbReference type="EMBL" id="TDO28203.1"/>
    </source>
</evidence>
<keyword evidence="1" id="KW-0472">Membrane</keyword>
<keyword evidence="1" id="KW-0812">Transmembrane</keyword>
<name>A0A4R6IZC8_9BACT</name>
<proteinExistence type="predicted"/>
<sequence length="57" mass="6348">MKLMVEISRVCLDSLSQKQSTQAISPTVNANSMIPVSVVLFLMIFFIFLYIPALLKG</sequence>
<gene>
    <name evidence="2" type="ORF">BC659_0265</name>
</gene>
<protein>
    <submittedName>
        <fullName evidence="2">Uncharacterized protein</fullName>
    </submittedName>
</protein>
<comment type="caution">
    <text evidence="2">The sequence shown here is derived from an EMBL/GenBank/DDBJ whole genome shotgun (WGS) entry which is preliminary data.</text>
</comment>
<evidence type="ECO:0000256" key="1">
    <source>
        <dbReference type="SAM" id="Phobius"/>
    </source>
</evidence>
<keyword evidence="3" id="KW-1185">Reference proteome</keyword>
<accession>A0A4R6IZC8</accession>
<organism evidence="2 3">
    <name type="scientific">Sediminibacterium goheungense</name>
    <dbReference type="NCBI Taxonomy" id="1086393"/>
    <lineage>
        <taxon>Bacteria</taxon>
        <taxon>Pseudomonadati</taxon>
        <taxon>Bacteroidota</taxon>
        <taxon>Chitinophagia</taxon>
        <taxon>Chitinophagales</taxon>
        <taxon>Chitinophagaceae</taxon>
        <taxon>Sediminibacterium</taxon>
    </lineage>
</organism>
<dbReference type="AlphaFoldDB" id="A0A4R6IZC8"/>
<feature type="transmembrane region" description="Helical" evidence="1">
    <location>
        <begin position="34"/>
        <end position="55"/>
    </location>
</feature>
<dbReference type="EMBL" id="SNWP01000010">
    <property type="protein sequence ID" value="TDO28203.1"/>
    <property type="molecule type" value="Genomic_DNA"/>
</dbReference>
<dbReference type="Proteomes" id="UP000295741">
    <property type="component" value="Unassembled WGS sequence"/>
</dbReference>
<reference evidence="2 3" key="1">
    <citation type="submission" date="2019-03" db="EMBL/GenBank/DDBJ databases">
        <title>Genomic Encyclopedia of Archaeal and Bacterial Type Strains, Phase II (KMG-II): from individual species to whole genera.</title>
        <authorList>
            <person name="Goeker M."/>
        </authorList>
    </citation>
    <scope>NUCLEOTIDE SEQUENCE [LARGE SCALE GENOMIC DNA]</scope>
    <source>
        <strain evidence="2 3">DSM 28323</strain>
    </source>
</reference>
<evidence type="ECO:0000313" key="3">
    <source>
        <dbReference type="Proteomes" id="UP000295741"/>
    </source>
</evidence>